<name>A0A3V3U5R7_SALET</name>
<dbReference type="AlphaFoldDB" id="A0A3V3U5R7"/>
<organism evidence="1">
    <name type="scientific">Salmonella enterica subsp. enterica serovar Havana</name>
    <dbReference type="NCBI Taxonomy" id="179997"/>
    <lineage>
        <taxon>Bacteria</taxon>
        <taxon>Pseudomonadati</taxon>
        <taxon>Pseudomonadota</taxon>
        <taxon>Gammaproteobacteria</taxon>
        <taxon>Enterobacterales</taxon>
        <taxon>Enterobacteriaceae</taxon>
        <taxon>Salmonella</taxon>
    </lineage>
</organism>
<reference evidence="1" key="1">
    <citation type="submission" date="2018-06" db="EMBL/GenBank/DDBJ databases">
        <authorList>
            <person name="Ashton P.M."/>
            <person name="Dallman T."/>
            <person name="Nair S."/>
            <person name="De Pinna E."/>
            <person name="Peters T."/>
            <person name="Grant K."/>
        </authorList>
    </citation>
    <scope>NUCLEOTIDE SEQUENCE</scope>
    <source>
        <strain evidence="1">288881</strain>
    </source>
</reference>
<gene>
    <name evidence="1" type="ORF">DN323_01090</name>
</gene>
<sequence length="305" mass="31043">MGEGAALIAAGLVGAGSNMGLLGGSGSASSSSTSHTTSWLDQYVEPIVENFISDYSGINYENSTVAGLTPAEQAALDRAGSGSVIDTGTSIAQGGASLVDEALNSIQGLLSGNAKTQFMSGVSGLYSSASGFMEGQDNAIENDVYSSMGADFGQSAQSNMASTAVSGSSAAEYATSSILSSGANEMIQRESQLAESILKGAVGLTGGAISGEVGLLDQLMGAGGSIFQTGAKMAASGEKNQFNAGLFEQWFNQQVDNNNRKNDMINNNMPLINFSVLMEEILPTAGIDTTTTTNSKTKQSRGGLL</sequence>
<accession>A0A3V3U5R7</accession>
<evidence type="ECO:0000313" key="1">
    <source>
        <dbReference type="EMBL" id="EBV2394240.1"/>
    </source>
</evidence>
<dbReference type="EMBL" id="AAHEPM010000001">
    <property type="protein sequence ID" value="EBV2394240.1"/>
    <property type="molecule type" value="Genomic_DNA"/>
</dbReference>
<comment type="caution">
    <text evidence="1">The sequence shown here is derived from an EMBL/GenBank/DDBJ whole genome shotgun (WGS) entry which is preliminary data.</text>
</comment>
<proteinExistence type="predicted"/>
<protein>
    <submittedName>
        <fullName evidence="1">Uncharacterized protein</fullName>
    </submittedName>
</protein>